<accession>A0A1C3EPS7</accession>
<evidence type="ECO:0000259" key="1">
    <source>
        <dbReference type="PROSITE" id="PS51186"/>
    </source>
</evidence>
<dbReference type="STRING" id="1080227.A8L45_04815"/>
<comment type="caution">
    <text evidence="2">The sequence shown here is derived from an EMBL/GenBank/DDBJ whole genome shotgun (WGS) entry which is preliminary data.</text>
</comment>
<evidence type="ECO:0000313" key="2">
    <source>
        <dbReference type="EMBL" id="ODA35237.1"/>
    </source>
</evidence>
<dbReference type="CDD" id="cd04301">
    <property type="entry name" value="NAT_SF"/>
    <property type="match status" value="1"/>
</dbReference>
<dbReference type="AlphaFoldDB" id="A0A1C3EPS7"/>
<dbReference type="InterPro" id="IPR000182">
    <property type="entry name" value="GNAT_dom"/>
</dbReference>
<dbReference type="Pfam" id="PF00583">
    <property type="entry name" value="Acetyltransf_1"/>
    <property type="match status" value="1"/>
</dbReference>
<reference evidence="2 3" key="1">
    <citation type="submission" date="2016-05" db="EMBL/GenBank/DDBJ databases">
        <title>Genomic Taxonomy of the Vibrionaceae.</title>
        <authorList>
            <person name="Gomez-Gil B."/>
            <person name="Enciso-Ibarra J."/>
        </authorList>
    </citation>
    <scope>NUCLEOTIDE SEQUENCE [LARGE SCALE GENOMIC DNA]</scope>
    <source>
        <strain evidence="2 3">CAIM 1920</strain>
    </source>
</reference>
<organism evidence="2 3">
    <name type="scientific">Veronia pacifica</name>
    <dbReference type="NCBI Taxonomy" id="1080227"/>
    <lineage>
        <taxon>Bacteria</taxon>
        <taxon>Pseudomonadati</taxon>
        <taxon>Pseudomonadota</taxon>
        <taxon>Gammaproteobacteria</taxon>
        <taxon>Vibrionales</taxon>
        <taxon>Vibrionaceae</taxon>
        <taxon>Veronia</taxon>
    </lineage>
</organism>
<dbReference type="SUPFAM" id="SSF55729">
    <property type="entry name" value="Acyl-CoA N-acyltransferases (Nat)"/>
    <property type="match status" value="1"/>
</dbReference>
<dbReference type="RefSeq" id="WP_068899795.1">
    <property type="nucleotide sequence ID" value="NZ_JBHUIF010000033.1"/>
</dbReference>
<protein>
    <recommendedName>
        <fullName evidence="1">N-acetyltransferase domain-containing protein</fullName>
    </recommendedName>
</protein>
<dbReference type="EMBL" id="LYBM01000005">
    <property type="protein sequence ID" value="ODA35237.1"/>
    <property type="molecule type" value="Genomic_DNA"/>
</dbReference>
<dbReference type="PROSITE" id="PS51186">
    <property type="entry name" value="GNAT"/>
    <property type="match status" value="1"/>
</dbReference>
<sequence>MPALQFKKATDTEQFFSVYKSCLHHHIDAVFGWDEAFQRDLFATSYEADWLYWIYRDGVRVGMVCFKAVEDAFHVHLLLIFPSFQRQKLGLLSMEKIHKLAREEKRHRVTLSSFRRNQDALTFYQKLGYTIIEEEEHFVSMTCRLNTRIS</sequence>
<proteinExistence type="predicted"/>
<feature type="domain" description="N-acetyltransferase" evidence="1">
    <location>
        <begin position="1"/>
        <end position="146"/>
    </location>
</feature>
<keyword evidence="3" id="KW-1185">Reference proteome</keyword>
<dbReference type="InterPro" id="IPR016181">
    <property type="entry name" value="Acyl_CoA_acyltransferase"/>
</dbReference>
<evidence type="ECO:0000313" key="3">
    <source>
        <dbReference type="Proteomes" id="UP000094936"/>
    </source>
</evidence>
<name>A0A1C3EPS7_9GAMM</name>
<dbReference type="GO" id="GO:0016747">
    <property type="term" value="F:acyltransferase activity, transferring groups other than amino-acyl groups"/>
    <property type="evidence" value="ECO:0007669"/>
    <property type="project" value="InterPro"/>
</dbReference>
<gene>
    <name evidence="2" type="ORF">A8L45_04815</name>
</gene>
<dbReference type="Gene3D" id="3.40.630.30">
    <property type="match status" value="1"/>
</dbReference>
<dbReference type="Proteomes" id="UP000094936">
    <property type="component" value="Unassembled WGS sequence"/>
</dbReference>